<reference evidence="3" key="1">
    <citation type="journal article" date="2018" name="Nat. Microbiol.">
        <title>Leveraging single-cell genomics to expand the fungal tree of life.</title>
        <authorList>
            <person name="Ahrendt S.R."/>
            <person name="Quandt C.A."/>
            <person name="Ciobanu D."/>
            <person name="Clum A."/>
            <person name="Salamov A."/>
            <person name="Andreopoulos B."/>
            <person name="Cheng J.F."/>
            <person name="Woyke T."/>
            <person name="Pelin A."/>
            <person name="Henrissat B."/>
            <person name="Reynolds N.K."/>
            <person name="Benny G.L."/>
            <person name="Smith M.E."/>
            <person name="James T.Y."/>
            <person name="Grigoriev I.V."/>
        </authorList>
    </citation>
    <scope>NUCLEOTIDE SEQUENCE [LARGE SCALE GENOMIC DNA]</scope>
</reference>
<feature type="region of interest" description="Disordered" evidence="1">
    <location>
        <begin position="1"/>
        <end position="31"/>
    </location>
</feature>
<sequence>MTSQPINPPASCTLSGNQTVHHDWAPPPPRTRRHYVMKQRALTNQLTTLQQAANSRVRFGWMGTEGRIGSGQVGSDRVRSDQGHGETGSGWGSFGTWLYGWDREGLHLGCGARWFWSGWVGLDRIGSAGVETDGTGSDRIAHPVQQNLQSVELFMKLCSQSL</sequence>
<organism evidence="2 3">
    <name type="scientific">Blyttiomyces helicus</name>
    <dbReference type="NCBI Taxonomy" id="388810"/>
    <lineage>
        <taxon>Eukaryota</taxon>
        <taxon>Fungi</taxon>
        <taxon>Fungi incertae sedis</taxon>
        <taxon>Chytridiomycota</taxon>
        <taxon>Chytridiomycota incertae sedis</taxon>
        <taxon>Chytridiomycetes</taxon>
        <taxon>Chytridiomycetes incertae sedis</taxon>
        <taxon>Blyttiomyces</taxon>
    </lineage>
</organism>
<dbReference type="Proteomes" id="UP000269721">
    <property type="component" value="Unassembled WGS sequence"/>
</dbReference>
<dbReference type="EMBL" id="KZ993862">
    <property type="protein sequence ID" value="RKO94567.1"/>
    <property type="molecule type" value="Genomic_DNA"/>
</dbReference>
<dbReference type="AlphaFoldDB" id="A0A4V1ISS4"/>
<accession>A0A4V1ISS4</accession>
<gene>
    <name evidence="2" type="ORF">BDK51DRAFT_34983</name>
</gene>
<proteinExistence type="predicted"/>
<keyword evidence="3" id="KW-1185">Reference proteome</keyword>
<feature type="compositionally biased region" description="Polar residues" evidence="1">
    <location>
        <begin position="1"/>
        <end position="19"/>
    </location>
</feature>
<protein>
    <submittedName>
        <fullName evidence="2">Uncharacterized protein</fullName>
    </submittedName>
</protein>
<name>A0A4V1ISS4_9FUNG</name>
<evidence type="ECO:0000313" key="3">
    <source>
        <dbReference type="Proteomes" id="UP000269721"/>
    </source>
</evidence>
<evidence type="ECO:0000256" key="1">
    <source>
        <dbReference type="SAM" id="MobiDB-lite"/>
    </source>
</evidence>
<evidence type="ECO:0000313" key="2">
    <source>
        <dbReference type="EMBL" id="RKO94567.1"/>
    </source>
</evidence>